<dbReference type="EMBL" id="PQGG01000009">
    <property type="protein sequence ID" value="POP54005.1"/>
    <property type="molecule type" value="Genomic_DNA"/>
</dbReference>
<dbReference type="Proteomes" id="UP000237222">
    <property type="component" value="Unassembled WGS sequence"/>
</dbReference>
<feature type="domain" description="HTH tetR-type" evidence="4">
    <location>
        <begin position="18"/>
        <end position="78"/>
    </location>
</feature>
<dbReference type="Gene3D" id="1.10.357.10">
    <property type="entry name" value="Tetracycline Repressor, domain 2"/>
    <property type="match status" value="1"/>
</dbReference>
<dbReference type="Pfam" id="PF00440">
    <property type="entry name" value="TetR_N"/>
    <property type="match status" value="1"/>
</dbReference>
<evidence type="ECO:0000313" key="5">
    <source>
        <dbReference type="EMBL" id="POP54005.1"/>
    </source>
</evidence>
<name>A0A2S4HJ35_9GAMM</name>
<evidence type="ECO:0000256" key="3">
    <source>
        <dbReference type="SAM" id="MobiDB-lite"/>
    </source>
</evidence>
<comment type="caution">
    <text evidence="5">The sequence shown here is derived from an EMBL/GenBank/DDBJ whole genome shotgun (WGS) entry which is preliminary data.</text>
</comment>
<evidence type="ECO:0000256" key="2">
    <source>
        <dbReference type="PROSITE-ProRule" id="PRU00335"/>
    </source>
</evidence>
<dbReference type="InterPro" id="IPR009057">
    <property type="entry name" value="Homeodomain-like_sf"/>
</dbReference>
<accession>A0A2S4HJ35</accession>
<dbReference type="RefSeq" id="WP_103683203.1">
    <property type="nucleotide sequence ID" value="NZ_PQGG01000009.1"/>
</dbReference>
<dbReference type="OrthoDB" id="9803107at2"/>
<evidence type="ECO:0000256" key="1">
    <source>
        <dbReference type="ARBA" id="ARBA00023125"/>
    </source>
</evidence>
<dbReference type="SUPFAM" id="SSF48498">
    <property type="entry name" value="Tetracyclin repressor-like, C-terminal domain"/>
    <property type="match status" value="1"/>
</dbReference>
<keyword evidence="1 2" id="KW-0238">DNA-binding</keyword>
<dbReference type="PANTHER" id="PTHR30328:SF54">
    <property type="entry name" value="HTH-TYPE TRANSCRIPTIONAL REPRESSOR SCO4008"/>
    <property type="match status" value="1"/>
</dbReference>
<dbReference type="AlphaFoldDB" id="A0A2S4HJ35"/>
<dbReference type="PROSITE" id="PS50977">
    <property type="entry name" value="HTH_TETR_2"/>
    <property type="match status" value="1"/>
</dbReference>
<protein>
    <recommendedName>
        <fullName evidence="4">HTH tetR-type domain-containing protein</fullName>
    </recommendedName>
</protein>
<sequence length="222" mass="25133">MKTADQKMPTTHGEDESSSRRSKILAAAADVFAQQGFDGTSFGTIAQAADVKKSLVQYHFKSKEKLWQESIHWVWKQRDQALPKYLQRTSLNDGNNNAQMVRELCKQILQFTFDHPQWVKLMFQEASTPSPRLDWMVETFFKKDFANGKAVIELAQQQNLLPKVDAMDLLHILSGALIYLVNVAPISQRVLGENPNSEQYIDRHINTLVCLLQGAPSITANS</sequence>
<reference evidence="5" key="1">
    <citation type="submission" date="2018-01" db="EMBL/GenBank/DDBJ databases">
        <authorList>
            <person name="Yu X.-D."/>
        </authorList>
    </citation>
    <scope>NUCLEOTIDE SEQUENCE</scope>
    <source>
        <strain evidence="5">ZX-21</strain>
    </source>
</reference>
<evidence type="ECO:0000313" key="6">
    <source>
        <dbReference type="Proteomes" id="UP000237222"/>
    </source>
</evidence>
<proteinExistence type="predicted"/>
<gene>
    <name evidence="5" type="ORF">C0068_03970</name>
</gene>
<feature type="region of interest" description="Disordered" evidence="3">
    <location>
        <begin position="1"/>
        <end position="20"/>
    </location>
</feature>
<feature type="DNA-binding region" description="H-T-H motif" evidence="2">
    <location>
        <begin position="41"/>
        <end position="60"/>
    </location>
</feature>
<evidence type="ECO:0000259" key="4">
    <source>
        <dbReference type="PROSITE" id="PS50977"/>
    </source>
</evidence>
<dbReference type="Gene3D" id="1.10.10.60">
    <property type="entry name" value="Homeodomain-like"/>
    <property type="match status" value="1"/>
</dbReference>
<dbReference type="InterPro" id="IPR050109">
    <property type="entry name" value="HTH-type_TetR-like_transc_reg"/>
</dbReference>
<dbReference type="InterPro" id="IPR001647">
    <property type="entry name" value="HTH_TetR"/>
</dbReference>
<organism evidence="5 6">
    <name type="scientific">Zhongshania marina</name>
    <dbReference type="NCBI Taxonomy" id="2304603"/>
    <lineage>
        <taxon>Bacteria</taxon>
        <taxon>Pseudomonadati</taxon>
        <taxon>Pseudomonadota</taxon>
        <taxon>Gammaproteobacteria</taxon>
        <taxon>Cellvibrionales</taxon>
        <taxon>Spongiibacteraceae</taxon>
        <taxon>Zhongshania</taxon>
    </lineage>
</organism>
<dbReference type="InterPro" id="IPR036271">
    <property type="entry name" value="Tet_transcr_reg_TetR-rel_C_sf"/>
</dbReference>
<dbReference type="SUPFAM" id="SSF46689">
    <property type="entry name" value="Homeodomain-like"/>
    <property type="match status" value="1"/>
</dbReference>
<dbReference type="PRINTS" id="PR00455">
    <property type="entry name" value="HTHTETR"/>
</dbReference>
<dbReference type="PANTHER" id="PTHR30328">
    <property type="entry name" value="TRANSCRIPTIONAL REPRESSOR"/>
    <property type="match status" value="1"/>
</dbReference>
<dbReference type="GO" id="GO:0003677">
    <property type="term" value="F:DNA binding"/>
    <property type="evidence" value="ECO:0007669"/>
    <property type="project" value="UniProtKB-UniRule"/>
</dbReference>